<dbReference type="AlphaFoldDB" id="A0A7U7IB49"/>
<evidence type="ECO:0000256" key="1">
    <source>
        <dbReference type="SAM" id="Phobius"/>
    </source>
</evidence>
<evidence type="ECO:0000313" key="2">
    <source>
        <dbReference type="EMBL" id="CAD5108567.1"/>
    </source>
</evidence>
<comment type="caution">
    <text evidence="2">The sequence shown here is derived from an EMBL/GenBank/DDBJ whole genome shotgun (WGS) entry which is preliminary data.</text>
</comment>
<evidence type="ECO:0000313" key="3">
    <source>
        <dbReference type="Proteomes" id="UP000583387"/>
    </source>
</evidence>
<keyword evidence="1" id="KW-1133">Transmembrane helix</keyword>
<dbReference type="EMBL" id="CAJFCI010000057">
    <property type="protein sequence ID" value="CAD5108567.1"/>
    <property type="molecule type" value="Genomic_DNA"/>
</dbReference>
<sequence length="35" mass="4023">MSPWKVAWRGMGRWGWLCLGLLAVWLGLLVVVLVR</sequence>
<protein>
    <submittedName>
        <fullName evidence="2">Uncharacterized protein</fullName>
    </submittedName>
</protein>
<keyword evidence="3" id="KW-1185">Reference proteome</keyword>
<accession>A0A7U7IB49</accession>
<organism evidence="2 3">
    <name type="scientific">Zestomonas carbonaria</name>
    <dbReference type="NCBI Taxonomy" id="2762745"/>
    <lineage>
        <taxon>Bacteria</taxon>
        <taxon>Pseudomonadati</taxon>
        <taxon>Pseudomonadota</taxon>
        <taxon>Gammaproteobacteria</taxon>
        <taxon>Pseudomonadales</taxon>
        <taxon>Pseudomonadaceae</taxon>
        <taxon>Zestomonas</taxon>
    </lineage>
</organism>
<gene>
    <name evidence="2" type="ORF">PSEWESI4_02855</name>
</gene>
<reference evidence="2 3" key="1">
    <citation type="submission" date="2020-08" db="EMBL/GenBank/DDBJ databases">
        <authorList>
            <person name="Criscuolo A."/>
        </authorList>
    </citation>
    <scope>NUCLEOTIDE SEQUENCE [LARGE SCALE GENOMIC DNA]</scope>
    <source>
        <strain evidence="2">CIP111764</strain>
    </source>
</reference>
<name>A0A7U7IB49_9GAMM</name>
<keyword evidence="1" id="KW-0812">Transmembrane</keyword>
<proteinExistence type="predicted"/>
<dbReference type="Proteomes" id="UP000583387">
    <property type="component" value="Unassembled WGS sequence"/>
</dbReference>
<keyword evidence="1" id="KW-0472">Membrane</keyword>
<feature type="transmembrane region" description="Helical" evidence="1">
    <location>
        <begin position="14"/>
        <end position="34"/>
    </location>
</feature>